<dbReference type="GeneID" id="92099653"/>
<gene>
    <name evidence="1" type="ORF">PG994_015181</name>
</gene>
<organism evidence="1 2">
    <name type="scientific">Apiospora phragmitis</name>
    <dbReference type="NCBI Taxonomy" id="2905665"/>
    <lineage>
        <taxon>Eukaryota</taxon>
        <taxon>Fungi</taxon>
        <taxon>Dikarya</taxon>
        <taxon>Ascomycota</taxon>
        <taxon>Pezizomycotina</taxon>
        <taxon>Sordariomycetes</taxon>
        <taxon>Xylariomycetidae</taxon>
        <taxon>Amphisphaeriales</taxon>
        <taxon>Apiosporaceae</taxon>
        <taxon>Apiospora</taxon>
    </lineage>
</organism>
<evidence type="ECO:0000313" key="2">
    <source>
        <dbReference type="Proteomes" id="UP001480595"/>
    </source>
</evidence>
<keyword evidence="2" id="KW-1185">Reference proteome</keyword>
<evidence type="ECO:0000313" key="1">
    <source>
        <dbReference type="EMBL" id="KAK8038414.1"/>
    </source>
</evidence>
<protein>
    <submittedName>
        <fullName evidence="1">Uncharacterized protein</fullName>
    </submittedName>
</protein>
<dbReference type="EMBL" id="JAQQWL010000016">
    <property type="protein sequence ID" value="KAK8038414.1"/>
    <property type="molecule type" value="Genomic_DNA"/>
</dbReference>
<dbReference type="RefSeq" id="XP_066708266.1">
    <property type="nucleotide sequence ID" value="XM_066866590.1"/>
</dbReference>
<proteinExistence type="predicted"/>
<accession>A0ABR1SVR5</accession>
<comment type="caution">
    <text evidence="1">The sequence shown here is derived from an EMBL/GenBank/DDBJ whole genome shotgun (WGS) entry which is preliminary data.</text>
</comment>
<name>A0ABR1SVR5_9PEZI</name>
<dbReference type="Proteomes" id="UP001480595">
    <property type="component" value="Unassembled WGS sequence"/>
</dbReference>
<reference evidence="1 2" key="1">
    <citation type="submission" date="2023-01" db="EMBL/GenBank/DDBJ databases">
        <title>Analysis of 21 Apiospora genomes using comparative genomics revels a genus with tremendous synthesis potential of carbohydrate active enzymes and secondary metabolites.</title>
        <authorList>
            <person name="Sorensen T."/>
        </authorList>
    </citation>
    <scope>NUCLEOTIDE SEQUENCE [LARGE SCALE GENOMIC DNA]</scope>
    <source>
        <strain evidence="1 2">CBS 135458</strain>
    </source>
</reference>
<sequence>MSTEVTRIEDGDVAGKVHRQFLRDGTERTLAKTAIETVKQLDFATAYMLGILAALPSLRADPCLGGSNVDLLCRMAVQGAKVQVIQRRHFLGHSPPGPVVN</sequence>